<dbReference type="Pfam" id="PF09084">
    <property type="entry name" value="NMT1"/>
    <property type="match status" value="1"/>
</dbReference>
<sequence>MKSSANDPVVLQLKWKHQFQFAGFYAAVEKGYYQQAGFDVEIREHVQNSSPAQEVLSGRATFGISDSSIVLYRMKNQPVVVLASIFQHSPLVILSLSSSEIRSPEDLINKRVMYQKGIDDAPLTAMFSTVGISNEQFTHVPHTFKNETLLEGEIDALSVYLTNQPKWFEEKGIEVNIMDPVNYGVDFYGDLLFTSEQYIQDSPEKALAFKEASIKGWQYALNNQDEIIALIKSKYQNQQSIEHLKYEAKHTTRMIKPLTIPIGTTFPERFQRIANIYRDLNMVPNDASVSGLLIDDYLKASADKDRQLYYYLLFFIIFLALSLTFVLLFNKRLRKLVIYRTNELKQSNDTLANKIEVIALQNEALQIEKTNAESASKAKSDFVSNMSHEIRTPLNGIYGSLQLLKQEKLSEKGQEYVENAISSGESLLVVINDILDFSKIEAGKLMLDIKPFDFAALFETTIKNVQHIPKDKGLNFSWSIGDMHSYWLGDDIRIKQILINLLSNAFKFTEEGSISIQCQEQIKNDIPSIIIEITDTGIGLTEESQKSLFTRFEQQDSSITRKFGGTGLGLSIVQSLVDLMAGEISVASKVGEGSTFTVILPLKKTINVKETTVEIKTPNLLNKTILIVEDNRINQTIIKTMLAPTQANLVLANNGKEAVDKHKACQPDVIFMDIQMPVLDGISACQQIREQDHTTPIIALTANVMTTDVEVYLQKGFNAYIPKPTEQNMLYQTLYEFLLKK</sequence>
<feature type="transmembrane region" description="Helical" evidence="6">
    <location>
        <begin position="308"/>
        <end position="330"/>
    </location>
</feature>
<protein>
    <recommendedName>
        <fullName evidence="2">histidine kinase</fullName>
        <ecNumber evidence="2">2.7.13.3</ecNumber>
    </recommendedName>
</protein>
<evidence type="ECO:0000256" key="4">
    <source>
        <dbReference type="ARBA" id="ARBA00023012"/>
    </source>
</evidence>
<gene>
    <name evidence="9" type="ORF">RM573_02605</name>
</gene>
<proteinExistence type="predicted"/>
<evidence type="ECO:0000259" key="7">
    <source>
        <dbReference type="PROSITE" id="PS50109"/>
    </source>
</evidence>
<keyword evidence="6" id="KW-1133">Transmembrane helix</keyword>
<dbReference type="InterPro" id="IPR001789">
    <property type="entry name" value="Sig_transdc_resp-reg_receiver"/>
</dbReference>
<dbReference type="EC" id="2.7.13.3" evidence="2"/>
<dbReference type="SMART" id="SM00448">
    <property type="entry name" value="REC"/>
    <property type="match status" value="1"/>
</dbReference>
<keyword evidence="6" id="KW-0812">Transmembrane</keyword>
<comment type="caution">
    <text evidence="9">The sequence shown here is derived from an EMBL/GenBank/DDBJ whole genome shotgun (WGS) entry which is preliminary data.</text>
</comment>
<dbReference type="Gene3D" id="1.10.287.130">
    <property type="match status" value="1"/>
</dbReference>
<evidence type="ECO:0000256" key="1">
    <source>
        <dbReference type="ARBA" id="ARBA00000085"/>
    </source>
</evidence>
<dbReference type="SUPFAM" id="SSF52172">
    <property type="entry name" value="CheY-like"/>
    <property type="match status" value="1"/>
</dbReference>
<dbReference type="Pfam" id="PF02518">
    <property type="entry name" value="HATPase_c"/>
    <property type="match status" value="1"/>
</dbReference>
<dbReference type="EMBL" id="JAVRIF010000001">
    <property type="protein sequence ID" value="MDT0602477.1"/>
    <property type="molecule type" value="Genomic_DNA"/>
</dbReference>
<dbReference type="CDD" id="cd00082">
    <property type="entry name" value="HisKA"/>
    <property type="match status" value="1"/>
</dbReference>
<feature type="domain" description="Histidine kinase" evidence="7">
    <location>
        <begin position="385"/>
        <end position="604"/>
    </location>
</feature>
<dbReference type="InterPro" id="IPR011006">
    <property type="entry name" value="CheY-like_superfamily"/>
</dbReference>
<dbReference type="InterPro" id="IPR036890">
    <property type="entry name" value="HATPase_C_sf"/>
</dbReference>
<dbReference type="InterPro" id="IPR005467">
    <property type="entry name" value="His_kinase_dom"/>
</dbReference>
<dbReference type="Pfam" id="PF00072">
    <property type="entry name" value="Response_reg"/>
    <property type="match status" value="1"/>
</dbReference>
<evidence type="ECO:0000256" key="2">
    <source>
        <dbReference type="ARBA" id="ARBA00012438"/>
    </source>
</evidence>
<dbReference type="SMART" id="SM00388">
    <property type="entry name" value="HisKA"/>
    <property type="match status" value="1"/>
</dbReference>
<dbReference type="PANTHER" id="PTHR45339:SF1">
    <property type="entry name" value="HYBRID SIGNAL TRANSDUCTION HISTIDINE KINASE J"/>
    <property type="match status" value="1"/>
</dbReference>
<organism evidence="9 10">
    <name type="scientific">Thalassotalea castellviae</name>
    <dbReference type="NCBI Taxonomy" id="3075612"/>
    <lineage>
        <taxon>Bacteria</taxon>
        <taxon>Pseudomonadati</taxon>
        <taxon>Pseudomonadota</taxon>
        <taxon>Gammaproteobacteria</taxon>
        <taxon>Alteromonadales</taxon>
        <taxon>Colwelliaceae</taxon>
        <taxon>Thalassotalea</taxon>
    </lineage>
</organism>
<name>A0ABU2ZYQ4_9GAMM</name>
<keyword evidence="10" id="KW-1185">Reference proteome</keyword>
<dbReference type="PANTHER" id="PTHR45339">
    <property type="entry name" value="HYBRID SIGNAL TRANSDUCTION HISTIDINE KINASE J"/>
    <property type="match status" value="1"/>
</dbReference>
<dbReference type="PRINTS" id="PR00344">
    <property type="entry name" value="BCTRLSENSOR"/>
</dbReference>
<comment type="catalytic activity">
    <reaction evidence="1">
        <text>ATP + protein L-histidine = ADP + protein N-phospho-L-histidine.</text>
        <dbReference type="EC" id="2.7.13.3"/>
    </reaction>
</comment>
<dbReference type="RefSeq" id="WP_311576789.1">
    <property type="nucleotide sequence ID" value="NZ_JAVRIF010000001.1"/>
</dbReference>
<reference evidence="9 10" key="1">
    <citation type="submission" date="2023-09" db="EMBL/GenBank/DDBJ databases">
        <authorList>
            <person name="Rey-Velasco X."/>
        </authorList>
    </citation>
    <scope>NUCLEOTIDE SEQUENCE [LARGE SCALE GENOMIC DNA]</scope>
    <source>
        <strain evidence="9 10">W431</strain>
    </source>
</reference>
<evidence type="ECO:0000313" key="10">
    <source>
        <dbReference type="Proteomes" id="UP001266357"/>
    </source>
</evidence>
<evidence type="ECO:0000256" key="3">
    <source>
        <dbReference type="ARBA" id="ARBA00022553"/>
    </source>
</evidence>
<dbReference type="Gene3D" id="3.30.565.10">
    <property type="entry name" value="Histidine kinase-like ATPase, C-terminal domain"/>
    <property type="match status" value="1"/>
</dbReference>
<dbReference type="InterPro" id="IPR015168">
    <property type="entry name" value="SsuA/THI5"/>
</dbReference>
<dbReference type="SUPFAM" id="SSF53850">
    <property type="entry name" value="Periplasmic binding protein-like II"/>
    <property type="match status" value="1"/>
</dbReference>
<evidence type="ECO:0000259" key="8">
    <source>
        <dbReference type="PROSITE" id="PS50110"/>
    </source>
</evidence>
<feature type="modified residue" description="4-aspartylphosphate" evidence="5">
    <location>
        <position position="673"/>
    </location>
</feature>
<dbReference type="InterPro" id="IPR003661">
    <property type="entry name" value="HisK_dim/P_dom"/>
</dbReference>
<dbReference type="CDD" id="cd17546">
    <property type="entry name" value="REC_hyHK_CKI1_RcsC-like"/>
    <property type="match status" value="1"/>
</dbReference>
<keyword evidence="3 5" id="KW-0597">Phosphoprotein</keyword>
<dbReference type="PROSITE" id="PS50109">
    <property type="entry name" value="HIS_KIN"/>
    <property type="match status" value="1"/>
</dbReference>
<accession>A0ABU2ZYQ4</accession>
<evidence type="ECO:0000313" key="9">
    <source>
        <dbReference type="EMBL" id="MDT0602477.1"/>
    </source>
</evidence>
<feature type="domain" description="Response regulatory" evidence="8">
    <location>
        <begin position="624"/>
        <end position="738"/>
    </location>
</feature>
<dbReference type="PROSITE" id="PS50110">
    <property type="entry name" value="RESPONSE_REGULATORY"/>
    <property type="match status" value="1"/>
</dbReference>
<dbReference type="SUPFAM" id="SSF55874">
    <property type="entry name" value="ATPase domain of HSP90 chaperone/DNA topoisomerase II/histidine kinase"/>
    <property type="match status" value="1"/>
</dbReference>
<dbReference type="SUPFAM" id="SSF47384">
    <property type="entry name" value="Homodimeric domain of signal transducing histidine kinase"/>
    <property type="match status" value="1"/>
</dbReference>
<dbReference type="SMART" id="SM00387">
    <property type="entry name" value="HATPase_c"/>
    <property type="match status" value="1"/>
</dbReference>
<dbReference type="InterPro" id="IPR003594">
    <property type="entry name" value="HATPase_dom"/>
</dbReference>
<evidence type="ECO:0000256" key="6">
    <source>
        <dbReference type="SAM" id="Phobius"/>
    </source>
</evidence>
<dbReference type="Pfam" id="PF00512">
    <property type="entry name" value="HisKA"/>
    <property type="match status" value="1"/>
</dbReference>
<dbReference type="InterPro" id="IPR004358">
    <property type="entry name" value="Sig_transdc_His_kin-like_C"/>
</dbReference>
<dbReference type="Gene3D" id="3.40.190.10">
    <property type="entry name" value="Periplasmic binding protein-like II"/>
    <property type="match status" value="2"/>
</dbReference>
<dbReference type="InterPro" id="IPR036097">
    <property type="entry name" value="HisK_dim/P_sf"/>
</dbReference>
<dbReference type="CDD" id="cd16922">
    <property type="entry name" value="HATPase_EvgS-ArcB-TorS-like"/>
    <property type="match status" value="1"/>
</dbReference>
<evidence type="ECO:0000256" key="5">
    <source>
        <dbReference type="PROSITE-ProRule" id="PRU00169"/>
    </source>
</evidence>
<keyword evidence="4" id="KW-0902">Two-component regulatory system</keyword>
<dbReference type="Gene3D" id="3.40.50.2300">
    <property type="match status" value="1"/>
</dbReference>
<dbReference type="Proteomes" id="UP001266357">
    <property type="component" value="Unassembled WGS sequence"/>
</dbReference>
<keyword evidence="6" id="KW-0472">Membrane</keyword>